<evidence type="ECO:0000313" key="3">
    <source>
        <dbReference type="Proteomes" id="UP000436088"/>
    </source>
</evidence>
<name>A0A6A2YR72_HIBSY</name>
<gene>
    <name evidence="2" type="ORF">F3Y22_tig00111303pilonHSYRG00096</name>
</gene>
<feature type="region of interest" description="Disordered" evidence="1">
    <location>
        <begin position="1"/>
        <end position="31"/>
    </location>
</feature>
<feature type="compositionally biased region" description="Basic and acidic residues" evidence="1">
    <location>
        <begin position="1"/>
        <end position="25"/>
    </location>
</feature>
<dbReference type="EMBL" id="VEPZ02001298">
    <property type="protein sequence ID" value="KAE8681853.1"/>
    <property type="molecule type" value="Genomic_DNA"/>
</dbReference>
<organism evidence="2 3">
    <name type="scientific">Hibiscus syriacus</name>
    <name type="common">Rose of Sharon</name>
    <dbReference type="NCBI Taxonomy" id="106335"/>
    <lineage>
        <taxon>Eukaryota</taxon>
        <taxon>Viridiplantae</taxon>
        <taxon>Streptophyta</taxon>
        <taxon>Embryophyta</taxon>
        <taxon>Tracheophyta</taxon>
        <taxon>Spermatophyta</taxon>
        <taxon>Magnoliopsida</taxon>
        <taxon>eudicotyledons</taxon>
        <taxon>Gunneridae</taxon>
        <taxon>Pentapetalae</taxon>
        <taxon>rosids</taxon>
        <taxon>malvids</taxon>
        <taxon>Malvales</taxon>
        <taxon>Malvaceae</taxon>
        <taxon>Malvoideae</taxon>
        <taxon>Hibiscus</taxon>
    </lineage>
</organism>
<evidence type="ECO:0000313" key="2">
    <source>
        <dbReference type="EMBL" id="KAE8681853.1"/>
    </source>
</evidence>
<comment type="caution">
    <text evidence="2">The sequence shown here is derived from an EMBL/GenBank/DDBJ whole genome shotgun (WGS) entry which is preliminary data.</text>
</comment>
<dbReference type="Proteomes" id="UP000436088">
    <property type="component" value="Unassembled WGS sequence"/>
</dbReference>
<sequence>MEHTAEEEAYPDGDRSGHPRTDNRRSQHSSQLQLLAAANFSNPIDVNSALMLQSNAAATLAKTLHLLHNMIEVLGTTASNPTTVENQPFGYGVGHEITELQSNFIDLLSTLIPASPECRPRPAINVIENENNISNPSTTLMLGVMKQRQVTLTGGIL</sequence>
<accession>A0A6A2YR72</accession>
<proteinExistence type="predicted"/>
<protein>
    <submittedName>
        <fullName evidence="2">Uncharacterized protein</fullName>
    </submittedName>
</protein>
<dbReference type="AlphaFoldDB" id="A0A6A2YR72"/>
<keyword evidence="3" id="KW-1185">Reference proteome</keyword>
<reference evidence="2" key="1">
    <citation type="submission" date="2019-09" db="EMBL/GenBank/DDBJ databases">
        <title>Draft genome information of white flower Hibiscus syriacus.</title>
        <authorList>
            <person name="Kim Y.-M."/>
        </authorList>
    </citation>
    <scope>NUCLEOTIDE SEQUENCE [LARGE SCALE GENOMIC DNA]</scope>
    <source>
        <strain evidence="2">YM2019G1</strain>
    </source>
</reference>
<evidence type="ECO:0000256" key="1">
    <source>
        <dbReference type="SAM" id="MobiDB-lite"/>
    </source>
</evidence>